<name>A0A663E692_AQUCH</name>
<organism evidence="1 2">
    <name type="scientific">Aquila chrysaetos chrysaetos</name>
    <dbReference type="NCBI Taxonomy" id="223781"/>
    <lineage>
        <taxon>Eukaryota</taxon>
        <taxon>Metazoa</taxon>
        <taxon>Chordata</taxon>
        <taxon>Craniata</taxon>
        <taxon>Vertebrata</taxon>
        <taxon>Euteleostomi</taxon>
        <taxon>Archelosauria</taxon>
        <taxon>Archosauria</taxon>
        <taxon>Dinosauria</taxon>
        <taxon>Saurischia</taxon>
        <taxon>Theropoda</taxon>
        <taxon>Coelurosauria</taxon>
        <taxon>Aves</taxon>
        <taxon>Neognathae</taxon>
        <taxon>Neoaves</taxon>
        <taxon>Telluraves</taxon>
        <taxon>Accipitrimorphae</taxon>
        <taxon>Accipitriformes</taxon>
        <taxon>Accipitridae</taxon>
        <taxon>Accipitrinae</taxon>
        <taxon>Aquila</taxon>
    </lineage>
</organism>
<protein>
    <submittedName>
        <fullName evidence="1">Uncharacterized protein</fullName>
    </submittedName>
</protein>
<dbReference type="Proteomes" id="UP000472275">
    <property type="component" value="Chromosome 3"/>
</dbReference>
<evidence type="ECO:0000313" key="1">
    <source>
        <dbReference type="Ensembl" id="ENSACCP00020007717.1"/>
    </source>
</evidence>
<dbReference type="InParanoid" id="A0A663E692"/>
<proteinExistence type="predicted"/>
<dbReference type="Ensembl" id="ENSACCT00020008056.1">
    <property type="protein sequence ID" value="ENSACCP00020007717.1"/>
    <property type="gene ID" value="ENSACCG00020005241.1"/>
</dbReference>
<reference evidence="1" key="1">
    <citation type="submission" date="2025-08" db="UniProtKB">
        <authorList>
            <consortium name="Ensembl"/>
        </authorList>
    </citation>
    <scope>IDENTIFICATION</scope>
</reference>
<reference evidence="1" key="2">
    <citation type="submission" date="2025-09" db="UniProtKB">
        <authorList>
            <consortium name="Ensembl"/>
        </authorList>
    </citation>
    <scope>IDENTIFICATION</scope>
</reference>
<evidence type="ECO:0000313" key="2">
    <source>
        <dbReference type="Proteomes" id="UP000472275"/>
    </source>
</evidence>
<keyword evidence="2" id="KW-1185">Reference proteome</keyword>
<accession>A0A663E692</accession>
<dbReference type="AlphaFoldDB" id="A0A663E692"/>
<sequence length="97" mass="10792">LFHLHHQHLPCLSATFFSSLNSYTALIKYRNADLLPRECFGKAATASHLLPGLHKRHREASGQIQPILTASAGLTGVQKNGWVCSSHIDVSYTKYYV</sequence>